<reference evidence="2 3" key="1">
    <citation type="submission" date="2017-03" db="EMBL/GenBank/DDBJ databases">
        <title>Draft genome sequence of Streptomyces scabrisporus NF3, endophyte isolated from Amphipterygium adstringens.</title>
        <authorList>
            <person name="Vazquez M."/>
            <person name="Ceapa C.D."/>
            <person name="Rodriguez Luna D."/>
            <person name="Sanchez Esquivel S."/>
        </authorList>
    </citation>
    <scope>NUCLEOTIDE SEQUENCE [LARGE SCALE GENOMIC DNA]</scope>
    <source>
        <strain evidence="2 3">NF3</strain>
    </source>
</reference>
<dbReference type="EMBL" id="MWQN01000001">
    <property type="protein sequence ID" value="OPC84495.1"/>
    <property type="molecule type" value="Genomic_DNA"/>
</dbReference>
<dbReference type="RefSeq" id="WP_078978791.1">
    <property type="nucleotide sequence ID" value="NZ_MWQN01000001.1"/>
</dbReference>
<feature type="transmembrane region" description="Helical" evidence="1">
    <location>
        <begin position="83"/>
        <end position="106"/>
    </location>
</feature>
<feature type="transmembrane region" description="Helical" evidence="1">
    <location>
        <begin position="43"/>
        <end position="63"/>
    </location>
</feature>
<dbReference type="Proteomes" id="UP000190037">
    <property type="component" value="Unassembled WGS sequence"/>
</dbReference>
<gene>
    <name evidence="2" type="ORF">B4N89_29395</name>
</gene>
<feature type="transmembrane region" description="Helical" evidence="1">
    <location>
        <begin position="127"/>
        <end position="149"/>
    </location>
</feature>
<feature type="transmembrane region" description="Helical" evidence="1">
    <location>
        <begin position="169"/>
        <end position="190"/>
    </location>
</feature>
<evidence type="ECO:0000256" key="1">
    <source>
        <dbReference type="SAM" id="Phobius"/>
    </source>
</evidence>
<protein>
    <recommendedName>
        <fullName evidence="4">ABC transporter permease</fullName>
    </recommendedName>
</protein>
<feature type="transmembrane region" description="Helical" evidence="1">
    <location>
        <begin position="243"/>
        <end position="267"/>
    </location>
</feature>
<evidence type="ECO:0000313" key="3">
    <source>
        <dbReference type="Proteomes" id="UP000190037"/>
    </source>
</evidence>
<keyword evidence="1" id="KW-1133">Transmembrane helix</keyword>
<dbReference type="AlphaFoldDB" id="A0A1T3P6C2"/>
<keyword evidence="3" id="KW-1185">Reference proteome</keyword>
<evidence type="ECO:0000313" key="2">
    <source>
        <dbReference type="EMBL" id="OPC84495.1"/>
    </source>
</evidence>
<name>A0A1T3P6C2_9ACTN</name>
<keyword evidence="1" id="KW-0812">Transmembrane</keyword>
<accession>A0A1T3P6C2</accession>
<comment type="caution">
    <text evidence="2">The sequence shown here is derived from an EMBL/GenBank/DDBJ whole genome shotgun (WGS) entry which is preliminary data.</text>
</comment>
<keyword evidence="1" id="KW-0472">Membrane</keyword>
<sequence>MTTAMRKTTTTRETGATRVPKTGFAAALEAEWIKLRSVPSTRWLPLATVLSIAGVSALVDAFVAEGQRREDGAEYDAFTLVHYGVNFGQLALVAFAVLAVAGEYGAGTIRASLAAVPDRRLFVAAKLIVITAVALVTAIVSSLTCTLAARLLLPAGDISLTAAATWRTAFGQVVYLVLLAVICAGVTFVLRTPMASMGLLIPLIFLGTAALTAIPGVREVARFLPDKAGQRVMRLREFSAYELAPWPGVAVMALWAIAAVVAAVAVFRRRDV</sequence>
<dbReference type="STRING" id="159449.B4N89_29395"/>
<organism evidence="2 3">
    <name type="scientific">Embleya scabrispora</name>
    <dbReference type="NCBI Taxonomy" id="159449"/>
    <lineage>
        <taxon>Bacteria</taxon>
        <taxon>Bacillati</taxon>
        <taxon>Actinomycetota</taxon>
        <taxon>Actinomycetes</taxon>
        <taxon>Kitasatosporales</taxon>
        <taxon>Streptomycetaceae</taxon>
        <taxon>Embleya</taxon>
    </lineage>
</organism>
<evidence type="ECO:0008006" key="4">
    <source>
        <dbReference type="Google" id="ProtNLM"/>
    </source>
</evidence>
<proteinExistence type="predicted"/>
<feature type="transmembrane region" description="Helical" evidence="1">
    <location>
        <begin position="197"/>
        <end position="217"/>
    </location>
</feature>
<dbReference type="Pfam" id="PF12730">
    <property type="entry name" value="ABC2_membrane_4"/>
    <property type="match status" value="1"/>
</dbReference>
<dbReference type="OrthoDB" id="3297477at2"/>